<evidence type="ECO:0000256" key="1">
    <source>
        <dbReference type="SAM" id="Phobius"/>
    </source>
</evidence>
<dbReference type="AlphaFoldDB" id="A0A518KBX9"/>
<gene>
    <name evidence="2" type="ORF">Spa11_35170</name>
</gene>
<sequence length="134" mass="14406">MMDAPPPNAVPTANESDESLLAIFVSPAVWAAHFMACYITAAVWCEKFAGDSLSLAPVRVAFAVYTLLAVALIVVNGWFGYRRIRGAPEGYGYDTDSAEDRHRFLGYATTLLAGLSLVATLFVAAVALFVETCH</sequence>
<organism evidence="2 3">
    <name type="scientific">Botrimarina mediterranea</name>
    <dbReference type="NCBI Taxonomy" id="2528022"/>
    <lineage>
        <taxon>Bacteria</taxon>
        <taxon>Pseudomonadati</taxon>
        <taxon>Planctomycetota</taxon>
        <taxon>Planctomycetia</taxon>
        <taxon>Pirellulales</taxon>
        <taxon>Lacipirellulaceae</taxon>
        <taxon>Botrimarina</taxon>
    </lineage>
</organism>
<dbReference type="KEGG" id="bmei:Spa11_35170"/>
<name>A0A518KBX9_9BACT</name>
<feature type="transmembrane region" description="Helical" evidence="1">
    <location>
        <begin position="104"/>
        <end position="130"/>
    </location>
</feature>
<keyword evidence="1" id="KW-0812">Transmembrane</keyword>
<feature type="transmembrane region" description="Helical" evidence="1">
    <location>
        <begin position="20"/>
        <end position="44"/>
    </location>
</feature>
<dbReference type="Proteomes" id="UP000316426">
    <property type="component" value="Chromosome"/>
</dbReference>
<keyword evidence="1" id="KW-1133">Transmembrane helix</keyword>
<reference evidence="2 3" key="1">
    <citation type="submission" date="2019-02" db="EMBL/GenBank/DDBJ databases">
        <title>Deep-cultivation of Planctomycetes and their phenomic and genomic characterization uncovers novel biology.</title>
        <authorList>
            <person name="Wiegand S."/>
            <person name="Jogler M."/>
            <person name="Boedeker C."/>
            <person name="Pinto D."/>
            <person name="Vollmers J."/>
            <person name="Rivas-Marin E."/>
            <person name="Kohn T."/>
            <person name="Peeters S.H."/>
            <person name="Heuer A."/>
            <person name="Rast P."/>
            <person name="Oberbeckmann S."/>
            <person name="Bunk B."/>
            <person name="Jeske O."/>
            <person name="Meyerdierks A."/>
            <person name="Storesund J.E."/>
            <person name="Kallscheuer N."/>
            <person name="Luecker S."/>
            <person name="Lage O.M."/>
            <person name="Pohl T."/>
            <person name="Merkel B.J."/>
            <person name="Hornburger P."/>
            <person name="Mueller R.-W."/>
            <person name="Bruemmer F."/>
            <person name="Labrenz M."/>
            <person name="Spormann A.M."/>
            <person name="Op den Camp H."/>
            <person name="Overmann J."/>
            <person name="Amann R."/>
            <person name="Jetten M.S.M."/>
            <person name="Mascher T."/>
            <person name="Medema M.H."/>
            <person name="Devos D.P."/>
            <person name="Kaster A.-K."/>
            <person name="Ovreas L."/>
            <person name="Rohde M."/>
            <person name="Galperin M.Y."/>
            <person name="Jogler C."/>
        </authorList>
    </citation>
    <scope>NUCLEOTIDE SEQUENCE [LARGE SCALE GENOMIC DNA]</scope>
    <source>
        <strain evidence="2 3">Spa11</strain>
    </source>
</reference>
<keyword evidence="3" id="KW-1185">Reference proteome</keyword>
<proteinExistence type="predicted"/>
<feature type="transmembrane region" description="Helical" evidence="1">
    <location>
        <begin position="56"/>
        <end position="79"/>
    </location>
</feature>
<keyword evidence="1" id="KW-0472">Membrane</keyword>
<evidence type="ECO:0000313" key="3">
    <source>
        <dbReference type="Proteomes" id="UP000316426"/>
    </source>
</evidence>
<protein>
    <submittedName>
        <fullName evidence="2">Uncharacterized protein</fullName>
    </submittedName>
</protein>
<dbReference type="RefSeq" id="WP_231933004.1">
    <property type="nucleotide sequence ID" value="NZ_CP036349.1"/>
</dbReference>
<accession>A0A518KBX9</accession>
<dbReference type="EMBL" id="CP036349">
    <property type="protein sequence ID" value="QDV75303.1"/>
    <property type="molecule type" value="Genomic_DNA"/>
</dbReference>
<evidence type="ECO:0000313" key="2">
    <source>
        <dbReference type="EMBL" id="QDV75303.1"/>
    </source>
</evidence>